<reference evidence="1" key="2">
    <citation type="journal article" date="2015" name="Fish Shellfish Immunol.">
        <title>Early steps in the European eel (Anguilla anguilla)-Vibrio vulnificus interaction in the gills: Role of the RtxA13 toxin.</title>
        <authorList>
            <person name="Callol A."/>
            <person name="Pajuelo D."/>
            <person name="Ebbesson L."/>
            <person name="Teles M."/>
            <person name="MacKenzie S."/>
            <person name="Amaro C."/>
        </authorList>
    </citation>
    <scope>NUCLEOTIDE SEQUENCE</scope>
</reference>
<organism evidence="1">
    <name type="scientific">Anguilla anguilla</name>
    <name type="common">European freshwater eel</name>
    <name type="synonym">Muraena anguilla</name>
    <dbReference type="NCBI Taxonomy" id="7936"/>
    <lineage>
        <taxon>Eukaryota</taxon>
        <taxon>Metazoa</taxon>
        <taxon>Chordata</taxon>
        <taxon>Craniata</taxon>
        <taxon>Vertebrata</taxon>
        <taxon>Euteleostomi</taxon>
        <taxon>Actinopterygii</taxon>
        <taxon>Neopterygii</taxon>
        <taxon>Teleostei</taxon>
        <taxon>Anguilliformes</taxon>
        <taxon>Anguillidae</taxon>
        <taxon>Anguilla</taxon>
    </lineage>
</organism>
<evidence type="ECO:0000313" key="1">
    <source>
        <dbReference type="EMBL" id="JAI07454.1"/>
    </source>
</evidence>
<dbReference type="AlphaFoldDB" id="A0A0E9Y0J6"/>
<reference evidence="1" key="1">
    <citation type="submission" date="2014-11" db="EMBL/GenBank/DDBJ databases">
        <authorList>
            <person name="Amaro Gonzalez C."/>
        </authorList>
    </citation>
    <scope>NUCLEOTIDE SEQUENCE</scope>
</reference>
<name>A0A0E9Y0J6_ANGAN</name>
<accession>A0A0E9Y0J6</accession>
<proteinExistence type="predicted"/>
<protein>
    <submittedName>
        <fullName evidence="1">Uncharacterized protein</fullName>
    </submittedName>
</protein>
<dbReference type="EMBL" id="GBXM01001124">
    <property type="protein sequence ID" value="JAI07454.1"/>
    <property type="molecule type" value="Transcribed_RNA"/>
</dbReference>
<sequence>MLTVTKKTDARYTNYLQKQQKRTYLKTYLKVPSNPSVLFSLSYFHFSPLQQSSPLHPSTCCSLYQKQK</sequence>